<comment type="catalytic activity">
    <reaction evidence="1">
        <text>Hydrolytically removes 5'-nucleotides successively from the 3'-hydroxy termini of 3'-hydroxy-terminated oligonucleotides.</text>
        <dbReference type="EC" id="3.1.4.1"/>
    </reaction>
</comment>
<evidence type="ECO:0000256" key="9">
    <source>
        <dbReference type="ARBA" id="ARBA00022842"/>
    </source>
</evidence>
<dbReference type="RefSeq" id="WP_229581168.1">
    <property type="nucleotide sequence ID" value="NZ_BMXF01000004.1"/>
</dbReference>
<dbReference type="InterPro" id="IPR011856">
    <property type="entry name" value="tRNA_endonuc-like_dom_sf"/>
</dbReference>
<dbReference type="GO" id="GO:0004528">
    <property type="term" value="F:phosphodiesterase I activity"/>
    <property type="evidence" value="ECO:0007669"/>
    <property type="project" value="UniProtKB-EC"/>
</dbReference>
<dbReference type="InterPro" id="IPR049125">
    <property type="entry name" value="FAN1-like_WH"/>
</dbReference>
<dbReference type="GO" id="GO:0036297">
    <property type="term" value="P:interstrand cross-link repair"/>
    <property type="evidence" value="ECO:0007669"/>
    <property type="project" value="InterPro"/>
</dbReference>
<dbReference type="EMBL" id="BMXF01000004">
    <property type="protein sequence ID" value="GHB80387.1"/>
    <property type="molecule type" value="Genomic_DNA"/>
</dbReference>
<dbReference type="AlphaFoldDB" id="A0A8J3D6A2"/>
<evidence type="ECO:0000256" key="6">
    <source>
        <dbReference type="ARBA" id="ARBA00022722"/>
    </source>
</evidence>
<evidence type="ECO:0000256" key="7">
    <source>
        <dbReference type="ARBA" id="ARBA00022723"/>
    </source>
</evidence>
<organism evidence="12 13">
    <name type="scientific">Persicitalea jodogahamensis</name>
    <dbReference type="NCBI Taxonomy" id="402147"/>
    <lineage>
        <taxon>Bacteria</taxon>
        <taxon>Pseudomonadati</taxon>
        <taxon>Bacteroidota</taxon>
        <taxon>Cytophagia</taxon>
        <taxon>Cytophagales</taxon>
        <taxon>Spirosomataceae</taxon>
        <taxon>Persicitalea</taxon>
    </lineage>
</organism>
<accession>A0A8J3D6A2</accession>
<dbReference type="Proteomes" id="UP000598271">
    <property type="component" value="Unassembled WGS sequence"/>
</dbReference>
<comment type="similarity">
    <text evidence="4">Belongs to the FAN1 family.</text>
</comment>
<evidence type="ECO:0000313" key="12">
    <source>
        <dbReference type="EMBL" id="GHB80387.1"/>
    </source>
</evidence>
<dbReference type="Pfam" id="PF21315">
    <property type="entry name" value="FAN1_HTH"/>
    <property type="match status" value="1"/>
</dbReference>
<dbReference type="PANTHER" id="PTHR15749:SF4">
    <property type="entry name" value="FANCONI-ASSOCIATED NUCLEASE 1"/>
    <property type="match status" value="1"/>
</dbReference>
<evidence type="ECO:0000256" key="8">
    <source>
        <dbReference type="ARBA" id="ARBA00022801"/>
    </source>
</evidence>
<evidence type="ECO:0000256" key="3">
    <source>
        <dbReference type="ARBA" id="ARBA00001946"/>
    </source>
</evidence>
<dbReference type="InterPro" id="IPR033315">
    <property type="entry name" value="Fan1-like"/>
</dbReference>
<sequence>METPPDLPPKYYLDNYRFVLEFVKKLYDAILIDSERQFLDAFDRLSEDAQCLFVRFTNRRGSFFKVNALSYAELTDIPAALTELIESGFIEGLGENHAARTDEVVDLFTKPELLLLTQALDPAVPPARSIRKPDLVRWLMHEYEPKELIEGLDALEPVVKVCYEVEAMMMRFLFFGNRHNDMSEFVIRDLGHVQYQSFQEDNFSVRFETRKDVEDKLMISLTGETFHELKDELPPEEIYDWFMNWQGGLVGELSAVAEPSYRRLVLRVGAWLERKKMPEQALAVYQLTDHAPSRERRARLLQRVGDVEEALALCEDMIAHPQNADERFFGLDYREKIKNKKKRVVRRTTKALKDADAVPVPISFRYRVELGVMEYFRELGYEAAFSENEPWRALFGLVFWDIIYDTNVRAIHHPLQRVPSDFFLPDFYIKRESLLKNRLSELTDRESYSTLVKETYIEKFGTANVLVAWFEGQLELVLRLIRYLEPAQLGAILLEMAKHLRENTRGFPDLLIWKDDEYDIVEVKSPTDHLSSQQLHWQHFFENIGVNSRVLRVEWTMEEDEENISENNP</sequence>
<gene>
    <name evidence="12" type="ORF">GCM10007390_38310</name>
</gene>
<comment type="caution">
    <text evidence="12">The sequence shown here is derived from an EMBL/GenBank/DDBJ whole genome shotgun (WGS) entry which is preliminary data.</text>
</comment>
<keyword evidence="7" id="KW-0479">Metal-binding</keyword>
<evidence type="ECO:0000313" key="13">
    <source>
        <dbReference type="Proteomes" id="UP000598271"/>
    </source>
</evidence>
<evidence type="ECO:0000256" key="5">
    <source>
        <dbReference type="ARBA" id="ARBA00012029"/>
    </source>
</evidence>
<dbReference type="InterPro" id="IPR014883">
    <property type="entry name" value="VRR_NUC"/>
</dbReference>
<comment type="cofactor">
    <cofactor evidence="2">
        <name>Mn(2+)</name>
        <dbReference type="ChEBI" id="CHEBI:29035"/>
    </cofactor>
</comment>
<keyword evidence="10" id="KW-0464">Manganese</keyword>
<evidence type="ECO:0000259" key="11">
    <source>
        <dbReference type="SMART" id="SM00990"/>
    </source>
</evidence>
<proteinExistence type="inferred from homology"/>
<dbReference type="GO" id="GO:0003676">
    <property type="term" value="F:nucleic acid binding"/>
    <property type="evidence" value="ECO:0007669"/>
    <property type="project" value="InterPro"/>
</dbReference>
<keyword evidence="9" id="KW-0460">Magnesium</keyword>
<comment type="cofactor">
    <cofactor evidence="3">
        <name>Mg(2+)</name>
        <dbReference type="ChEBI" id="CHEBI:18420"/>
    </cofactor>
</comment>
<evidence type="ECO:0000256" key="1">
    <source>
        <dbReference type="ARBA" id="ARBA00000983"/>
    </source>
</evidence>
<dbReference type="Gene3D" id="3.40.1350.10">
    <property type="match status" value="1"/>
</dbReference>
<protein>
    <recommendedName>
        <fullName evidence="5">phosphodiesterase I</fullName>
        <ecNumber evidence="5">3.1.4.1</ecNumber>
    </recommendedName>
</protein>
<reference evidence="12 13" key="1">
    <citation type="journal article" date="2014" name="Int. J. Syst. Evol. Microbiol.">
        <title>Complete genome sequence of Corynebacterium casei LMG S-19264T (=DSM 44701T), isolated from a smear-ripened cheese.</title>
        <authorList>
            <consortium name="US DOE Joint Genome Institute (JGI-PGF)"/>
            <person name="Walter F."/>
            <person name="Albersmeier A."/>
            <person name="Kalinowski J."/>
            <person name="Ruckert C."/>
        </authorList>
    </citation>
    <scope>NUCLEOTIDE SEQUENCE [LARGE SCALE GENOMIC DNA]</scope>
    <source>
        <strain evidence="12 13">KCTC 12866</strain>
    </source>
</reference>
<dbReference type="PANTHER" id="PTHR15749">
    <property type="entry name" value="FANCONI-ASSOCIATED NUCLEASE 1"/>
    <property type="match status" value="1"/>
</dbReference>
<dbReference type="SMART" id="SM00990">
    <property type="entry name" value="VRR_NUC"/>
    <property type="match status" value="1"/>
</dbReference>
<dbReference type="GO" id="GO:0046872">
    <property type="term" value="F:metal ion binding"/>
    <property type="evidence" value="ECO:0007669"/>
    <property type="project" value="UniProtKB-KW"/>
</dbReference>
<evidence type="ECO:0000256" key="2">
    <source>
        <dbReference type="ARBA" id="ARBA00001936"/>
    </source>
</evidence>
<evidence type="ECO:0000256" key="10">
    <source>
        <dbReference type="ARBA" id="ARBA00023211"/>
    </source>
</evidence>
<dbReference type="EC" id="3.1.4.1" evidence="5"/>
<dbReference type="Pfam" id="PF08774">
    <property type="entry name" value="VRR_NUC"/>
    <property type="match status" value="1"/>
</dbReference>
<evidence type="ECO:0000256" key="4">
    <source>
        <dbReference type="ARBA" id="ARBA00005533"/>
    </source>
</evidence>
<keyword evidence="8" id="KW-0378">Hydrolase</keyword>
<name>A0A8J3D6A2_9BACT</name>
<feature type="domain" description="VRR-NUC" evidence="11">
    <location>
        <begin position="443"/>
        <end position="555"/>
    </location>
</feature>
<keyword evidence="13" id="KW-1185">Reference proteome</keyword>
<keyword evidence="6" id="KW-0540">Nuclease</keyword>